<keyword evidence="13" id="KW-1185">Reference proteome</keyword>
<dbReference type="InterPro" id="IPR007676">
    <property type="entry name" value="Ribophorin_I"/>
</dbReference>
<evidence type="ECO:0000256" key="11">
    <source>
        <dbReference type="SAM" id="MobiDB-lite"/>
    </source>
</evidence>
<dbReference type="GO" id="GO:0008250">
    <property type="term" value="C:oligosaccharyltransferase complex"/>
    <property type="evidence" value="ECO:0007669"/>
    <property type="project" value="UniProtKB-UniRule"/>
</dbReference>
<protein>
    <recommendedName>
        <fullName evidence="10">Dolichyl-diphosphooligosaccharide--protein glycosyltransferase subunit 1</fullName>
    </recommendedName>
</protein>
<comment type="function">
    <text evidence="1 10">Subunit of the oligosaccharyl transferase (OST) complex that catalyzes the initial transfer of a defined glycan (Glc(3)Man(9)GlcNAc(2) in eukaryotes) from the lipid carrier dolichol-pyrophosphate to an asparagine residue within an Asn-X-Ser/Thr consensus motif in nascent polypeptide chains, the first step in protein N-glycosylation. N-glycosylation occurs cotranslationally and the complex associates with the Sec61 complex at the channel-forming translocon complex that mediates protein translocation across the endoplasmic reticulum (ER). All subunits are required for a maximal enzyme activity.</text>
</comment>
<evidence type="ECO:0000256" key="3">
    <source>
        <dbReference type="ARBA" id="ARBA00004922"/>
    </source>
</evidence>
<comment type="pathway">
    <text evidence="3 10">Protein modification; protein glycosylation.</text>
</comment>
<keyword evidence="6" id="KW-0732">Signal</keyword>
<dbReference type="GO" id="GO:0018279">
    <property type="term" value="P:protein N-linked glycosylation via asparagine"/>
    <property type="evidence" value="ECO:0007669"/>
    <property type="project" value="TreeGrafter"/>
</dbReference>
<keyword evidence="8" id="KW-1133">Transmembrane helix</keyword>
<keyword evidence="9" id="KW-0472">Membrane</keyword>
<reference evidence="12" key="1">
    <citation type="submission" date="2020-12" db="EMBL/GenBank/DDBJ databases">
        <title>Metabolic potential, ecology and presence of endohyphal bacteria is reflected in genomic diversity of Mucoromycotina.</title>
        <authorList>
            <person name="Muszewska A."/>
            <person name="Okrasinska A."/>
            <person name="Steczkiewicz K."/>
            <person name="Drgas O."/>
            <person name="Orlowska M."/>
            <person name="Perlinska-Lenart U."/>
            <person name="Aleksandrzak-Piekarczyk T."/>
            <person name="Szatraj K."/>
            <person name="Zielenkiewicz U."/>
            <person name="Pilsyk S."/>
            <person name="Malc E."/>
            <person name="Mieczkowski P."/>
            <person name="Kruszewska J.S."/>
            <person name="Biernat P."/>
            <person name="Pawlowska J."/>
        </authorList>
    </citation>
    <scope>NUCLEOTIDE SEQUENCE</scope>
    <source>
        <strain evidence="12">CBS 226.32</strain>
    </source>
</reference>
<comment type="subcellular location">
    <subcellularLocation>
        <location evidence="2 10">Endoplasmic reticulum membrane</location>
        <topology evidence="2 10">Single-pass type I membrane protein</topology>
    </subcellularLocation>
</comment>
<accession>A0A8H7UWG5</accession>
<evidence type="ECO:0000256" key="2">
    <source>
        <dbReference type="ARBA" id="ARBA00004115"/>
    </source>
</evidence>
<evidence type="ECO:0000256" key="9">
    <source>
        <dbReference type="ARBA" id="ARBA00023136"/>
    </source>
</evidence>
<name>A0A8H7UWG5_9FUNG</name>
<evidence type="ECO:0000256" key="6">
    <source>
        <dbReference type="ARBA" id="ARBA00022729"/>
    </source>
</evidence>
<dbReference type="OrthoDB" id="310030at2759"/>
<dbReference type="PANTHER" id="PTHR21049">
    <property type="entry name" value="RIBOPHORIN I"/>
    <property type="match status" value="1"/>
</dbReference>
<feature type="region of interest" description="Disordered" evidence="11">
    <location>
        <begin position="296"/>
        <end position="323"/>
    </location>
</feature>
<gene>
    <name evidence="12" type="ORF">INT46_007613</name>
</gene>
<keyword evidence="7 10" id="KW-0256">Endoplasmic reticulum</keyword>
<proteinExistence type="inferred from homology"/>
<evidence type="ECO:0000256" key="8">
    <source>
        <dbReference type="ARBA" id="ARBA00022989"/>
    </source>
</evidence>
<dbReference type="AlphaFoldDB" id="A0A8H7UWG5"/>
<dbReference type="UniPathway" id="UPA00378"/>
<organism evidence="12 13">
    <name type="scientific">Mucor plumbeus</name>
    <dbReference type="NCBI Taxonomy" id="97098"/>
    <lineage>
        <taxon>Eukaryota</taxon>
        <taxon>Fungi</taxon>
        <taxon>Fungi incertae sedis</taxon>
        <taxon>Mucoromycota</taxon>
        <taxon>Mucoromycotina</taxon>
        <taxon>Mucoromycetes</taxon>
        <taxon>Mucorales</taxon>
        <taxon>Mucorineae</taxon>
        <taxon>Mucoraceae</taxon>
        <taxon>Mucor</taxon>
    </lineage>
</organism>
<sequence>MTRLYPQPLLKQYTNMSVKPSWTQYDIEAQFNNEISWYFINNPDPIRSDQTDLLRNVIHELIHGLGFMTSWKDDFYNNLLPLFDNGKLDYFITPTLLAQTNNQQLMSNYNSNQPFWGFAEYPFDKFVYYSNTKNNDTKYTSFTSTTQQLNDFSSSNTTFKSMIDLANAWYNSDEYTYSKQLYKKAVTSLDVLAIVDNEPLLFLETSVTPFSSGSSLCHVDQSQYLNTTEYLMVYLANSGIDITQLDMIYPQGPIGPKLLKIMAALGYKFQNNNNINTIRPLLNYWSPPQGLVGTDSNPSPSLSVDASGPARIPTSSSSVSNTGSSSTVLLIVGYVYSLNTSLLSKDFDNDRIIRVIDLTSSVVKEDIGIRANYLGANPTQFYHFVLPSVLYNDISLMEAFLKHKSKDALKMELAGQLYVYKIYLKEPLEYNNQVKLGVKLTYTHQIRPFPVQIPQISKQHVTYSSNIFLLSPYHTTDIKTTFTFPTTNIVNFKGGQPLYQGEHTKNSVVYGSFNDIPPLFIRPCSFHYEYKSPIITVTDLKRHVQVSHWGGKVSVEENYAIRHDGARLDKEFNRLEYQMASQVLDQTNVLTGLVFDLPLNAEDVYFRDEVGNVSTSNFRREKSKSILEISPRFPLFGGKYMLKIDFLNNVKDMTVDQVELMVVLPEGSSLYSNIEIIPPSTFEMDSIEQKTFYTYFDSTGRPAILFHKNNVVSEHERPLFISYEYSMTRFLQKPVITSIGFILVSLLSIIASKVPWKIGQEEQNVSIIKLHEHEPTVVINNFTATQKSRSTPVSREASPFPVFVDDNANASYTRTRKPHVEPVLLGEGGNSKKSSSANKKKKSSRKSEKKEK</sequence>
<comment type="subunit">
    <text evidence="10">Component of the oligosaccharyltransferase (OST) complex.</text>
</comment>
<dbReference type="Proteomes" id="UP000650833">
    <property type="component" value="Unassembled WGS sequence"/>
</dbReference>
<feature type="region of interest" description="Disordered" evidence="11">
    <location>
        <begin position="811"/>
        <end position="852"/>
    </location>
</feature>
<evidence type="ECO:0000256" key="1">
    <source>
        <dbReference type="ARBA" id="ARBA00002791"/>
    </source>
</evidence>
<evidence type="ECO:0000256" key="10">
    <source>
        <dbReference type="RuleBase" id="RU361143"/>
    </source>
</evidence>
<evidence type="ECO:0000256" key="4">
    <source>
        <dbReference type="ARBA" id="ARBA00008905"/>
    </source>
</evidence>
<evidence type="ECO:0000313" key="12">
    <source>
        <dbReference type="EMBL" id="KAG2193209.1"/>
    </source>
</evidence>
<feature type="compositionally biased region" description="Low complexity" evidence="11">
    <location>
        <begin position="314"/>
        <end position="323"/>
    </location>
</feature>
<keyword evidence="5" id="KW-0812">Transmembrane</keyword>
<evidence type="ECO:0000313" key="13">
    <source>
        <dbReference type="Proteomes" id="UP000650833"/>
    </source>
</evidence>
<comment type="similarity">
    <text evidence="4 10">Belongs to the OST1 family.</text>
</comment>
<dbReference type="EMBL" id="JAEPRC010000665">
    <property type="protein sequence ID" value="KAG2193209.1"/>
    <property type="molecule type" value="Genomic_DNA"/>
</dbReference>
<evidence type="ECO:0000256" key="7">
    <source>
        <dbReference type="ARBA" id="ARBA00022824"/>
    </source>
</evidence>
<dbReference type="PANTHER" id="PTHR21049:SF0">
    <property type="entry name" value="DOLICHYL-DIPHOSPHOOLIGOSACCHARIDE--PROTEIN GLYCOSYLTRANSFERASE SUBUNIT 1"/>
    <property type="match status" value="1"/>
</dbReference>
<dbReference type="Pfam" id="PF04597">
    <property type="entry name" value="Ribophorin_I"/>
    <property type="match status" value="1"/>
</dbReference>
<evidence type="ECO:0000256" key="5">
    <source>
        <dbReference type="ARBA" id="ARBA00022692"/>
    </source>
</evidence>
<comment type="caution">
    <text evidence="12">The sequence shown here is derived from an EMBL/GenBank/DDBJ whole genome shotgun (WGS) entry which is preliminary data.</text>
</comment>